<dbReference type="InterPro" id="IPR016064">
    <property type="entry name" value="NAD/diacylglycerol_kinase_sf"/>
</dbReference>
<comment type="cofactor">
    <cofactor evidence="6">
        <name>a divalent metal cation</name>
        <dbReference type="ChEBI" id="CHEBI:60240"/>
    </cofactor>
</comment>
<dbReference type="GO" id="GO:0003951">
    <property type="term" value="F:NAD+ kinase activity"/>
    <property type="evidence" value="ECO:0007669"/>
    <property type="project" value="UniProtKB-UniRule"/>
</dbReference>
<comment type="similarity">
    <text evidence="6">Belongs to the NAD kinase family.</text>
</comment>
<dbReference type="NCBIfam" id="NF002521">
    <property type="entry name" value="PRK01911.1"/>
    <property type="match status" value="1"/>
</dbReference>
<comment type="caution">
    <text evidence="6">Lacks conserved residue(s) required for the propagation of feature annotation.</text>
</comment>
<keyword evidence="6" id="KW-0067">ATP-binding</keyword>
<keyword evidence="2 6" id="KW-0418">Kinase</keyword>
<dbReference type="Pfam" id="PF01513">
    <property type="entry name" value="NAD_kinase"/>
    <property type="match status" value="1"/>
</dbReference>
<dbReference type="EMBL" id="JAOTPL010000002">
    <property type="protein sequence ID" value="MCU7693450.1"/>
    <property type="molecule type" value="Genomic_DNA"/>
</dbReference>
<evidence type="ECO:0000313" key="8">
    <source>
        <dbReference type="Proteomes" id="UP001209317"/>
    </source>
</evidence>
<comment type="subcellular location">
    <subcellularLocation>
        <location evidence="6">Cytoplasm</location>
    </subcellularLocation>
</comment>
<name>A0AAE3LPG7_9BACT</name>
<comment type="caution">
    <text evidence="7">The sequence shown here is derived from an EMBL/GenBank/DDBJ whole genome shotgun (WGS) entry which is preliminary data.</text>
</comment>
<evidence type="ECO:0000256" key="6">
    <source>
        <dbReference type="HAMAP-Rule" id="MF_00361"/>
    </source>
</evidence>
<protein>
    <recommendedName>
        <fullName evidence="6">NAD kinase</fullName>
        <ecNumber evidence="6">2.7.1.23</ecNumber>
    </recommendedName>
    <alternativeName>
        <fullName evidence="6">ATP-dependent NAD kinase</fullName>
    </alternativeName>
</protein>
<dbReference type="Proteomes" id="UP001209317">
    <property type="component" value="Unassembled WGS sequence"/>
</dbReference>
<dbReference type="Gene3D" id="2.60.200.30">
    <property type="entry name" value="Probable inorganic polyphosphate/atp-NAD kinase, domain 2"/>
    <property type="match status" value="1"/>
</dbReference>
<evidence type="ECO:0000256" key="1">
    <source>
        <dbReference type="ARBA" id="ARBA00022679"/>
    </source>
</evidence>
<sequence>MRIALYTRIFSEDNKTHLYNILMELQRYCKTVLVHETLMNSFPEITQFHSNIEVFGQPQDLDKEIDFLISLGGDGTLLDTVTYVQNKNIPILGINFGRLGFLAASGKDDIKSTIQSLVNNNFDIDKRSLIHVDADAQLFDHAPFGLNDFTISKKDTSPMIRIKTFLNGEYLNTYWADGLIVSTPTGSTAYNMSCSGPILFPSTESFVITPIAPHHLNTRPIVVPDSHIISFEIESRIEDKFICSLDARRVETPMKTKIAIRKESFYVNIVRLQENSFLSSLKSKLGWGMDKRN</sequence>
<evidence type="ECO:0000256" key="2">
    <source>
        <dbReference type="ARBA" id="ARBA00022777"/>
    </source>
</evidence>
<feature type="binding site" evidence="6">
    <location>
        <begin position="188"/>
        <end position="193"/>
    </location>
    <ligand>
        <name>NAD(+)</name>
        <dbReference type="ChEBI" id="CHEBI:57540"/>
    </ligand>
</feature>
<dbReference type="SUPFAM" id="SSF111331">
    <property type="entry name" value="NAD kinase/diacylglycerol kinase-like"/>
    <property type="match status" value="1"/>
</dbReference>
<dbReference type="Pfam" id="PF20143">
    <property type="entry name" value="NAD_kinase_C"/>
    <property type="match status" value="1"/>
</dbReference>
<keyword evidence="6" id="KW-0963">Cytoplasm</keyword>
<dbReference type="InterPro" id="IPR017438">
    <property type="entry name" value="ATP-NAD_kinase_N"/>
</dbReference>
<dbReference type="GO" id="GO:0005737">
    <property type="term" value="C:cytoplasm"/>
    <property type="evidence" value="ECO:0007669"/>
    <property type="project" value="UniProtKB-SubCell"/>
</dbReference>
<gene>
    <name evidence="6" type="primary">nadK</name>
    <name evidence="7" type="ORF">OD355_02855</name>
</gene>
<dbReference type="PANTHER" id="PTHR20275">
    <property type="entry name" value="NAD KINASE"/>
    <property type="match status" value="1"/>
</dbReference>
<dbReference type="AlphaFoldDB" id="A0AAE3LPG7"/>
<dbReference type="EC" id="2.7.1.23" evidence="6"/>
<dbReference type="GO" id="GO:0006741">
    <property type="term" value="P:NADP+ biosynthetic process"/>
    <property type="evidence" value="ECO:0007669"/>
    <property type="project" value="UniProtKB-UniRule"/>
</dbReference>
<dbReference type="GO" id="GO:0046872">
    <property type="term" value="F:metal ion binding"/>
    <property type="evidence" value="ECO:0007669"/>
    <property type="project" value="UniProtKB-UniRule"/>
</dbReference>
<dbReference type="Gene3D" id="3.40.50.10330">
    <property type="entry name" value="Probable inorganic polyphosphate/atp-NAD kinase, domain 1"/>
    <property type="match status" value="1"/>
</dbReference>
<evidence type="ECO:0000256" key="5">
    <source>
        <dbReference type="ARBA" id="ARBA00047925"/>
    </source>
</evidence>
<feature type="binding site" evidence="6">
    <location>
        <begin position="74"/>
        <end position="75"/>
    </location>
    <ligand>
        <name>NAD(+)</name>
        <dbReference type="ChEBI" id="CHEBI:57540"/>
    </ligand>
</feature>
<dbReference type="InterPro" id="IPR002504">
    <property type="entry name" value="NADK"/>
</dbReference>
<evidence type="ECO:0000256" key="3">
    <source>
        <dbReference type="ARBA" id="ARBA00022857"/>
    </source>
</evidence>
<evidence type="ECO:0000313" key="7">
    <source>
        <dbReference type="EMBL" id="MCU7693450.1"/>
    </source>
</evidence>
<comment type="function">
    <text evidence="6">Involved in the regulation of the intracellular balance of NAD and NADP, and is a key enzyme in the biosynthesis of NADP. Catalyzes specifically the phosphorylation on 2'-hydroxyl of the adenosine moiety of NAD to yield NADP.</text>
</comment>
<keyword evidence="6" id="KW-0547">Nucleotide-binding</keyword>
<keyword evidence="1 6" id="KW-0808">Transferase</keyword>
<keyword evidence="4 6" id="KW-0520">NAD</keyword>
<keyword evidence="3 6" id="KW-0521">NADP</keyword>
<dbReference type="GO" id="GO:0051287">
    <property type="term" value="F:NAD binding"/>
    <property type="evidence" value="ECO:0007669"/>
    <property type="project" value="UniProtKB-ARBA"/>
</dbReference>
<accession>A0AAE3LPG7</accession>
<dbReference type="RefSeq" id="WP_263036935.1">
    <property type="nucleotide sequence ID" value="NZ_JAOTPL010000002.1"/>
</dbReference>
<keyword evidence="8" id="KW-1185">Reference proteome</keyword>
<dbReference type="InterPro" id="IPR017437">
    <property type="entry name" value="ATP-NAD_kinase_PpnK-typ_C"/>
</dbReference>
<proteinExistence type="inferred from homology"/>
<organism evidence="7 8">
    <name type="scientific">Haoranjiania flava</name>
    <dbReference type="NCBI Taxonomy" id="1856322"/>
    <lineage>
        <taxon>Bacteria</taxon>
        <taxon>Pseudomonadati</taxon>
        <taxon>Bacteroidota</taxon>
        <taxon>Chitinophagia</taxon>
        <taxon>Chitinophagales</taxon>
        <taxon>Chitinophagaceae</taxon>
        <taxon>Haoranjiania</taxon>
    </lineage>
</organism>
<feature type="binding site" evidence="6">
    <location>
        <position position="212"/>
    </location>
    <ligand>
        <name>NAD(+)</name>
        <dbReference type="ChEBI" id="CHEBI:57540"/>
    </ligand>
</feature>
<reference evidence="7" key="1">
    <citation type="submission" date="2022-10" db="EMBL/GenBank/DDBJ databases">
        <authorList>
            <person name="Kim H.S."/>
            <person name="Kim J.-S."/>
            <person name="Suh M.K."/>
            <person name="Eom M.K."/>
            <person name="Lee J.-S."/>
        </authorList>
    </citation>
    <scope>NUCLEOTIDE SEQUENCE</scope>
    <source>
        <strain evidence="7">LIP-5</strain>
    </source>
</reference>
<feature type="binding site" evidence="6">
    <location>
        <position position="177"/>
    </location>
    <ligand>
        <name>NAD(+)</name>
        <dbReference type="ChEBI" id="CHEBI:57540"/>
    </ligand>
</feature>
<feature type="active site" description="Proton acceptor" evidence="6">
    <location>
        <position position="74"/>
    </location>
</feature>
<feature type="binding site" evidence="6">
    <location>
        <begin position="147"/>
        <end position="148"/>
    </location>
    <ligand>
        <name>NAD(+)</name>
        <dbReference type="ChEBI" id="CHEBI:57540"/>
    </ligand>
</feature>
<dbReference type="HAMAP" id="MF_00361">
    <property type="entry name" value="NAD_kinase"/>
    <property type="match status" value="1"/>
</dbReference>
<dbReference type="PANTHER" id="PTHR20275:SF0">
    <property type="entry name" value="NAD KINASE"/>
    <property type="match status" value="1"/>
</dbReference>
<comment type="catalytic activity">
    <reaction evidence="5 6">
        <text>NAD(+) + ATP = ADP + NADP(+) + H(+)</text>
        <dbReference type="Rhea" id="RHEA:18629"/>
        <dbReference type="ChEBI" id="CHEBI:15378"/>
        <dbReference type="ChEBI" id="CHEBI:30616"/>
        <dbReference type="ChEBI" id="CHEBI:57540"/>
        <dbReference type="ChEBI" id="CHEBI:58349"/>
        <dbReference type="ChEBI" id="CHEBI:456216"/>
        <dbReference type="EC" id="2.7.1.23"/>
    </reaction>
</comment>
<evidence type="ECO:0000256" key="4">
    <source>
        <dbReference type="ARBA" id="ARBA00023027"/>
    </source>
</evidence>
<dbReference type="GO" id="GO:0019674">
    <property type="term" value="P:NAD+ metabolic process"/>
    <property type="evidence" value="ECO:0007669"/>
    <property type="project" value="InterPro"/>
</dbReference>
<dbReference type="GO" id="GO:0005524">
    <property type="term" value="F:ATP binding"/>
    <property type="evidence" value="ECO:0007669"/>
    <property type="project" value="UniProtKB-KW"/>
</dbReference>